<proteinExistence type="predicted"/>
<dbReference type="Proteomes" id="UP000526184">
    <property type="component" value="Unassembled WGS sequence"/>
</dbReference>
<evidence type="ECO:0000313" key="3">
    <source>
        <dbReference type="Proteomes" id="UP000526184"/>
    </source>
</evidence>
<comment type="caution">
    <text evidence="2">The sequence shown here is derived from an EMBL/GenBank/DDBJ whole genome shotgun (WGS) entry which is preliminary data.</text>
</comment>
<evidence type="ECO:0000313" key="2">
    <source>
        <dbReference type="EMBL" id="NYV27368.1"/>
    </source>
</evidence>
<reference evidence="2 3" key="1">
    <citation type="submission" date="2020-05" db="EMBL/GenBank/DDBJ databases">
        <title>Streptobacillus felis strain LHL191014123.</title>
        <authorList>
            <person name="Fawzy A."/>
            <person name="Rau J."/>
            <person name="Risse K."/>
            <person name="Schauerte N."/>
            <person name="Geiger C."/>
            <person name="Blom J."/>
            <person name="Imirzalioglu C."/>
            <person name="Falgenhauer J."/>
            <person name="Bach A."/>
            <person name="Herden C."/>
            <person name="Eisenberg T."/>
        </authorList>
    </citation>
    <scope>NUCLEOTIDE SEQUENCE [LARGE SCALE GENOMIC DNA]</scope>
    <source>
        <strain evidence="2 3">LHL191014123</strain>
    </source>
</reference>
<feature type="transmembrane region" description="Helical" evidence="1">
    <location>
        <begin position="34"/>
        <end position="54"/>
    </location>
</feature>
<organism evidence="2 3">
    <name type="scientific">Streptobacillus felis</name>
    <dbReference type="NCBI Taxonomy" id="1384509"/>
    <lineage>
        <taxon>Bacteria</taxon>
        <taxon>Fusobacteriati</taxon>
        <taxon>Fusobacteriota</taxon>
        <taxon>Fusobacteriia</taxon>
        <taxon>Fusobacteriales</taxon>
        <taxon>Leptotrichiaceae</taxon>
        <taxon>Streptobacillus</taxon>
    </lineage>
</organism>
<dbReference type="OrthoDB" id="1097929at2"/>
<keyword evidence="1" id="KW-0812">Transmembrane</keyword>
<dbReference type="AlphaFoldDB" id="A0A7Z0TBH5"/>
<gene>
    <name evidence="2" type="ORF">HP397_00820</name>
</gene>
<protein>
    <submittedName>
        <fullName evidence="2">Uncharacterized protein</fullName>
    </submittedName>
</protein>
<name>A0A7Z0TBH5_9FUSO</name>
<sequence length="136" mass="15894">MKVNKHILLLIAGILWLIAGSSVLKIGITTEIRWTPILVALSLIIFYIFNKNIFSKLVVKHTHRIMSYKEEKKELYLFFDKSSYIIMFFMMTLGISLRKLNLAPLYFIKFFYTGLGSALFLAGVRFIKNYFVNKIK</sequence>
<feature type="transmembrane region" description="Helical" evidence="1">
    <location>
        <begin position="75"/>
        <end position="97"/>
    </location>
</feature>
<dbReference type="EMBL" id="JABMKT010000002">
    <property type="protein sequence ID" value="NYV27368.1"/>
    <property type="molecule type" value="Genomic_DNA"/>
</dbReference>
<feature type="transmembrane region" description="Helical" evidence="1">
    <location>
        <begin position="103"/>
        <end position="127"/>
    </location>
</feature>
<keyword evidence="3" id="KW-1185">Reference proteome</keyword>
<keyword evidence="1" id="KW-1133">Transmembrane helix</keyword>
<keyword evidence="1" id="KW-0472">Membrane</keyword>
<evidence type="ECO:0000256" key="1">
    <source>
        <dbReference type="SAM" id="Phobius"/>
    </source>
</evidence>
<feature type="transmembrane region" description="Helical" evidence="1">
    <location>
        <begin position="7"/>
        <end position="28"/>
    </location>
</feature>
<accession>A0A7Z0TBH5</accession>